<dbReference type="Pfam" id="PF00501">
    <property type="entry name" value="AMP-binding"/>
    <property type="match status" value="1"/>
</dbReference>
<dbReference type="InterPro" id="IPR012728">
    <property type="entry name" value="Pls/PosA_C"/>
</dbReference>
<dbReference type="InterPro" id="IPR025110">
    <property type="entry name" value="AMP-bd_C"/>
</dbReference>
<accession>A0A0P9SE89</accession>
<dbReference type="GO" id="GO:0044550">
    <property type="term" value="P:secondary metabolite biosynthetic process"/>
    <property type="evidence" value="ECO:0007669"/>
    <property type="project" value="TreeGrafter"/>
</dbReference>
<dbReference type="NCBIfam" id="TIGR01733">
    <property type="entry name" value="AA-adenyl-dom"/>
    <property type="match status" value="1"/>
</dbReference>
<dbReference type="CDD" id="cd05930">
    <property type="entry name" value="A_NRPS"/>
    <property type="match status" value="1"/>
</dbReference>
<keyword evidence="1" id="KW-0812">Transmembrane</keyword>
<evidence type="ECO:0000256" key="1">
    <source>
        <dbReference type="SAM" id="Phobius"/>
    </source>
</evidence>
<dbReference type="Gene3D" id="1.10.1200.10">
    <property type="entry name" value="ACP-like"/>
    <property type="match status" value="1"/>
</dbReference>
<name>A0A0P9SE89_9PSED</name>
<reference evidence="3 4" key="1">
    <citation type="submission" date="2015-09" db="EMBL/GenBank/DDBJ databases">
        <title>Genome announcement of multiple Pseudomonas syringae strains.</title>
        <authorList>
            <person name="Thakur S."/>
            <person name="Wang P.W."/>
            <person name="Gong Y."/>
            <person name="Weir B.S."/>
            <person name="Guttman D.S."/>
        </authorList>
    </citation>
    <scope>NUCLEOTIDE SEQUENCE [LARGE SCALE GENOMIC DNA]</scope>
    <source>
        <strain evidence="3 4">ICMP4531</strain>
    </source>
</reference>
<dbReference type="GO" id="GO:0031177">
    <property type="term" value="F:phosphopantetheine binding"/>
    <property type="evidence" value="ECO:0007669"/>
    <property type="project" value="TreeGrafter"/>
</dbReference>
<dbReference type="NCBIfam" id="TIGR02353">
    <property type="entry name" value="NRPS_term_dom"/>
    <property type="match status" value="1"/>
</dbReference>
<dbReference type="InterPro" id="IPR009081">
    <property type="entry name" value="PP-bd_ACP"/>
</dbReference>
<dbReference type="InterPro" id="IPR010071">
    <property type="entry name" value="AA_adenyl_dom"/>
</dbReference>
<dbReference type="Gene3D" id="3.40.50.12780">
    <property type="entry name" value="N-terminal domain of ligase-like"/>
    <property type="match status" value="1"/>
</dbReference>
<dbReference type="Pfam" id="PF13193">
    <property type="entry name" value="AMP-binding_C"/>
    <property type="match status" value="1"/>
</dbReference>
<comment type="caution">
    <text evidence="3">The sequence shown here is derived from an EMBL/GenBank/DDBJ whole genome shotgun (WGS) entry which is preliminary data.</text>
</comment>
<dbReference type="GO" id="GO:0005737">
    <property type="term" value="C:cytoplasm"/>
    <property type="evidence" value="ECO:0007669"/>
    <property type="project" value="TreeGrafter"/>
</dbReference>
<sequence>MQCSGRNVSKQTHFRHLTSTTCRPFADGPAIHQKTQAPPSDELIPAAMNNLNLLQTCQNDQLADVIYGPVQPELLREEVLADLLEASAQRDPQQVALIFGERRISYGELNGQADQVASALIKAGVRPGHIVGLWLPRGIELLVMQAGIAKAGAAWLPLDQDTPVERLQVCLEDASAIGLVSCNALSPVLADTGLTVWTAEQLLAQTDVTLVRRRGVLPDHPAYVIYTSGSTGKPKGILISQRSICHFLRSENAILGVRSSDRVYQGFSVAFDMSFEEIWIAYLVGATLWIGPKETSGDPETLPRLLNEQRISVLHAVPTLLALFSEDVPSLRLINLGGEMCPESLVERWATPNRQMFNTYGPTEATVSASLARLSRGRAVSIGTPLPNYGLLVIASDPAVGSTLAPSLLPHGEVGELCIIGPGLAEGYLGRPDLTEEKFLPNPWSTGYHDARLYRTGDLARIDDEGQVQCLGRADDQVKIRGFRVELGEIEALLAQQPGVGTAAVLLRNEHGVDQLIAYLVCDMSMPSTFTSQLRKVLQAQLPPYMVPGHFELLDSMPRLTSGKIDRKALKARALTVNAKAADAESDVPETEGEVALFAALTTLFPGIPVRRDADFFTDLGGHSFFAARLATALRANPRFAQITVSDIYQQRRIGAIADVLDQAPQEMSAPVDWTPPSAWRRWRCGVVQALALPVMVSLRMTQWLAPFFTYHLLTGSPDDSVALATLASISVFLIATVLQFFIALAGKWLIAGRLKPGIYPLWGVTYFRWWAADRMVESAPTYLLSGSSLYPVWLRALGAKIGQEVIIGGASVRAHDLLEIGDGVSVGNGVSFENARVERGQLHLGRIALQDNACVGSYVIMEGNTAIGPWGHLEAQSALADGREVPAGLIWQGSPAHDTGAFDTLAQPARPLTSPARLRAEKLFFAFGILLVATLFFIPVFPTFFLIDWFDTRQVLPWLQGSGAAGQLARYFILAFPASAVLIVATVLASAALRWIVFPRLEPGRYAVHSTTYCAKWLISQIQEASLNVLSGIYATVYSPFWYRLLGAKVGRDAEISSAQGVIPDMLTLGDETFIADAVMLGDEHIDGGWMTMRPTVVSHRSFVGNGGYISDGAVLPENVLIGVRSCAPPNTRMADGDTWLGSPPIHLPAREQVSGAPESLTFKPSPLRRLARGLVEGVRIVTPHAVVIAVGYTVMLDLMPLADQERWGAVLVYLAMIGLAYSVGNFLLIAALKWLVMGRYRKRADPMWTPFVWLSEGITSLYEGMAAPNFMRYLRGTPWLPLAFNLLGCKIGRGVYMDTTDITEFDCVSIGADSELNAGACPQTHLFEDRLMKIDHVTIGERVYMGPRSAVLYSAVVGNDAHLGALTLVMKGEHIPAYSRWAGCPAAPDKG</sequence>
<dbReference type="PROSITE" id="PS50075">
    <property type="entry name" value="CARRIER"/>
    <property type="match status" value="1"/>
</dbReference>
<organism evidence="3 4">
    <name type="scientific">Pseudomonas syringae pv. helianthi</name>
    <dbReference type="NCBI Taxonomy" id="251654"/>
    <lineage>
        <taxon>Bacteria</taxon>
        <taxon>Pseudomonadati</taxon>
        <taxon>Pseudomonadota</taxon>
        <taxon>Gammaproteobacteria</taxon>
        <taxon>Pseudomonadales</taxon>
        <taxon>Pseudomonadaceae</taxon>
        <taxon>Pseudomonas</taxon>
    </lineage>
</organism>
<feature type="transmembrane region" description="Helical" evidence="1">
    <location>
        <begin position="1209"/>
        <end position="1234"/>
    </location>
</feature>
<dbReference type="PANTHER" id="PTHR45527">
    <property type="entry name" value="NONRIBOSOMAL PEPTIDE SYNTHETASE"/>
    <property type="match status" value="1"/>
</dbReference>
<gene>
    <name evidence="3" type="ORF">ALO68_05494</name>
</gene>
<keyword evidence="1" id="KW-0472">Membrane</keyword>
<feature type="transmembrane region" description="Helical" evidence="1">
    <location>
        <begin position="722"/>
        <end position="746"/>
    </location>
</feature>
<evidence type="ECO:0000313" key="3">
    <source>
        <dbReference type="EMBL" id="KPX40683.1"/>
    </source>
</evidence>
<evidence type="ECO:0000259" key="2">
    <source>
        <dbReference type="PROSITE" id="PS50075"/>
    </source>
</evidence>
<dbReference type="Gene3D" id="2.160.10.10">
    <property type="entry name" value="Hexapeptide repeat proteins"/>
    <property type="match status" value="3"/>
</dbReference>
<feature type="transmembrane region" description="Helical" evidence="1">
    <location>
        <begin position="924"/>
        <end position="951"/>
    </location>
</feature>
<dbReference type="Proteomes" id="UP000050557">
    <property type="component" value="Unassembled WGS sequence"/>
</dbReference>
<dbReference type="PATRIC" id="fig|251654.3.peg.4871"/>
<proteinExistence type="predicted"/>
<dbReference type="InterPro" id="IPR000873">
    <property type="entry name" value="AMP-dep_synth/lig_dom"/>
</dbReference>
<dbReference type="InterPro" id="IPR045851">
    <property type="entry name" value="AMP-bd_C_sf"/>
</dbReference>
<dbReference type="Gene3D" id="3.30.300.30">
    <property type="match status" value="1"/>
</dbReference>
<dbReference type="PROSITE" id="PS00455">
    <property type="entry name" value="AMP_BINDING"/>
    <property type="match status" value="1"/>
</dbReference>
<feature type="transmembrane region" description="Helical" evidence="1">
    <location>
        <begin position="971"/>
        <end position="998"/>
    </location>
</feature>
<dbReference type="GO" id="GO:0043041">
    <property type="term" value="P:amino acid activation for nonribosomal peptide biosynthetic process"/>
    <property type="evidence" value="ECO:0007669"/>
    <property type="project" value="TreeGrafter"/>
</dbReference>
<dbReference type="InterPro" id="IPR042099">
    <property type="entry name" value="ANL_N_sf"/>
</dbReference>
<feature type="transmembrane region" description="Helical" evidence="1">
    <location>
        <begin position="1179"/>
        <end position="1197"/>
    </location>
</feature>
<dbReference type="InterPro" id="IPR036736">
    <property type="entry name" value="ACP-like_sf"/>
</dbReference>
<dbReference type="SUPFAM" id="SSF56801">
    <property type="entry name" value="Acetyl-CoA synthetase-like"/>
    <property type="match status" value="1"/>
</dbReference>
<protein>
    <submittedName>
        <fullName evidence="3">Amino acid adenylation</fullName>
    </submittedName>
</protein>
<dbReference type="EMBL" id="LJQM01000237">
    <property type="protein sequence ID" value="KPX40683.1"/>
    <property type="molecule type" value="Genomic_DNA"/>
</dbReference>
<dbReference type="SUPFAM" id="SSF51161">
    <property type="entry name" value="Trimeric LpxA-like enzymes"/>
    <property type="match status" value="3"/>
</dbReference>
<dbReference type="InterPro" id="IPR020845">
    <property type="entry name" value="AMP-binding_CS"/>
</dbReference>
<dbReference type="PANTHER" id="PTHR45527:SF1">
    <property type="entry name" value="FATTY ACID SYNTHASE"/>
    <property type="match status" value="1"/>
</dbReference>
<keyword evidence="1" id="KW-1133">Transmembrane helix</keyword>
<evidence type="ECO:0000313" key="4">
    <source>
        <dbReference type="Proteomes" id="UP000050557"/>
    </source>
</evidence>
<feature type="domain" description="Carrier" evidence="2">
    <location>
        <begin position="588"/>
        <end position="665"/>
    </location>
</feature>
<dbReference type="InterPro" id="IPR011004">
    <property type="entry name" value="Trimer_LpxA-like_sf"/>
</dbReference>